<evidence type="ECO:0000256" key="1">
    <source>
        <dbReference type="SAM" id="MobiDB-lite"/>
    </source>
</evidence>
<evidence type="ECO:0000313" key="5">
    <source>
        <dbReference type="Proteomes" id="UP000578697"/>
    </source>
</evidence>
<dbReference type="AlphaFoldDB" id="A0A840SJ32"/>
<dbReference type="Pfam" id="PF26342">
    <property type="entry name" value="TP_1001_2nd"/>
    <property type="match status" value="1"/>
</dbReference>
<proteinExistence type="predicted"/>
<feature type="region of interest" description="Disordered" evidence="1">
    <location>
        <begin position="360"/>
        <end position="386"/>
    </location>
</feature>
<organism evidence="4 5">
    <name type="scientific">Treponema rectale</name>
    <dbReference type="NCBI Taxonomy" id="744512"/>
    <lineage>
        <taxon>Bacteria</taxon>
        <taxon>Pseudomonadati</taxon>
        <taxon>Spirochaetota</taxon>
        <taxon>Spirochaetia</taxon>
        <taxon>Spirochaetales</taxon>
        <taxon>Treponemataceae</taxon>
        <taxon>Treponema</taxon>
    </lineage>
</organism>
<reference evidence="4 5" key="1">
    <citation type="submission" date="2020-08" db="EMBL/GenBank/DDBJ databases">
        <title>Genomic Encyclopedia of Type Strains, Phase IV (KMG-IV): sequencing the most valuable type-strain genomes for metagenomic binning, comparative biology and taxonomic classification.</title>
        <authorList>
            <person name="Goeker M."/>
        </authorList>
    </citation>
    <scope>NUCLEOTIDE SEQUENCE [LARGE SCALE GENOMIC DNA]</scope>
    <source>
        <strain evidence="4 5">DSM 103679</strain>
    </source>
</reference>
<feature type="domain" description="TP-1001-like C-terminal" evidence="3">
    <location>
        <begin position="141"/>
        <end position="354"/>
    </location>
</feature>
<evidence type="ECO:0000313" key="4">
    <source>
        <dbReference type="EMBL" id="MBB5219503.1"/>
    </source>
</evidence>
<dbReference type="RefSeq" id="WP_184652932.1">
    <property type="nucleotide sequence ID" value="NZ_JACHFR010000003.1"/>
</dbReference>
<comment type="caution">
    <text evidence="4">The sequence shown here is derived from an EMBL/GenBank/DDBJ whole genome shotgun (WGS) entry which is preliminary data.</text>
</comment>
<sequence>MKKFTQSVFKTLLPSAAIVSSVLMVITPSGCHSVTEGLTFLEGDFSTPQISSFTLTGTESAEISFSKEISQINADIFRKHNPEEKISASEFTKTEGNCIRIRFSEKTKTGCAYVMEGSAADGSGNSVTFSIPFTGWNENPAVLVLNEVRNSYGTVKENGSSIHKTEFAEVFVLKGGNLSGLEICSLCDGEEKKYVFPPVEVSQGEYITVHMRTPENTASCPDDGKGTVNETGTALSLSTHIDSCDRARDFWAENTKTVFADTDIIMIRDGSKIYDCLYYAKSSFEGWKEKLAPEAEKILNCKLWEGEPVCSDAITTAATGRSFSRQNLKEIKKAFSEEENKSEFTIRNSRNSWLITADSGSGKNKVTGVTPGYENSSSEYRARAKN</sequence>
<dbReference type="Proteomes" id="UP000578697">
    <property type="component" value="Unassembled WGS sequence"/>
</dbReference>
<feature type="chain" id="PRO_5032327137" description="TP-1001-like C-terminal domain-containing protein" evidence="2">
    <location>
        <begin position="20"/>
        <end position="386"/>
    </location>
</feature>
<protein>
    <recommendedName>
        <fullName evidence="3">TP-1001-like C-terminal domain-containing protein</fullName>
    </recommendedName>
</protein>
<gene>
    <name evidence="4" type="ORF">HNP77_001885</name>
</gene>
<accession>A0A840SJ32</accession>
<dbReference type="EMBL" id="JACHFR010000003">
    <property type="protein sequence ID" value="MBB5219503.1"/>
    <property type="molecule type" value="Genomic_DNA"/>
</dbReference>
<keyword evidence="5" id="KW-1185">Reference proteome</keyword>
<name>A0A840SJ32_9SPIR</name>
<evidence type="ECO:0000259" key="3">
    <source>
        <dbReference type="Pfam" id="PF26342"/>
    </source>
</evidence>
<keyword evidence="2" id="KW-0732">Signal</keyword>
<dbReference type="InterPro" id="IPR058683">
    <property type="entry name" value="TP_1001-like_C"/>
</dbReference>
<feature type="signal peptide" evidence="2">
    <location>
        <begin position="1"/>
        <end position="19"/>
    </location>
</feature>
<evidence type="ECO:0000256" key="2">
    <source>
        <dbReference type="SAM" id="SignalP"/>
    </source>
</evidence>